<keyword evidence="13" id="KW-1185">Reference proteome</keyword>
<proteinExistence type="inferred from homology"/>
<evidence type="ECO:0000256" key="2">
    <source>
        <dbReference type="ARBA" id="ARBA00004978"/>
    </source>
</evidence>
<dbReference type="EMBL" id="BAABID010000004">
    <property type="protein sequence ID" value="GAA4720367.1"/>
    <property type="molecule type" value="Genomic_DNA"/>
</dbReference>
<evidence type="ECO:0000256" key="5">
    <source>
        <dbReference type="ARBA" id="ARBA00017935"/>
    </source>
</evidence>
<evidence type="ECO:0000256" key="6">
    <source>
        <dbReference type="ARBA" id="ARBA00022679"/>
    </source>
</evidence>
<comment type="caution">
    <text evidence="12">The sequence shown here is derived from an EMBL/GenBank/DDBJ whole genome shotgun (WGS) entry which is preliminary data.</text>
</comment>
<protein>
    <recommendedName>
        <fullName evidence="5 9">L-2,4-diaminobutyric acid acetyltransferase</fullName>
        <shortName evidence="9">DABA acetyltransferase</shortName>
        <ecNumber evidence="4 9">2.3.1.178</ecNumber>
    </recommendedName>
</protein>
<dbReference type="SUPFAM" id="SSF55729">
    <property type="entry name" value="Acyl-CoA N-acyltransferases (Nat)"/>
    <property type="match status" value="1"/>
</dbReference>
<sequence length="187" mass="20346">MVFRGMNTTESSSSDHQVPGGATPGRDSVDLQIRPPALADGGEMWRVARDSGSLDLNSSYSYLLLADHFSDTCRVAVLDGRVVGFLSGYLLPRDPSRFFLWQVAVDDAARGHRVAGRLVDSVIDGLPGVDSLVTTVTEDNTSSRRVFQRWAAERGATLSEVTGFEAEHFPDGHEAEPLLVIEGIRRS</sequence>
<comment type="pathway">
    <text evidence="2 9">Amine and polyamine biosynthesis; ectoine biosynthesis; L-ectoine from L-aspartate 4-semialdehyde: step 2/3.</text>
</comment>
<feature type="region of interest" description="Disordered" evidence="10">
    <location>
        <begin position="1"/>
        <end position="31"/>
    </location>
</feature>
<comment type="similarity">
    <text evidence="3 9">Belongs to the acetyltransferase family. EctA subfamily.</text>
</comment>
<evidence type="ECO:0000256" key="9">
    <source>
        <dbReference type="RuleBase" id="RU365045"/>
    </source>
</evidence>
<gene>
    <name evidence="9 12" type="primary">ectA</name>
    <name evidence="12" type="ORF">GCM10023216_06580</name>
</gene>
<evidence type="ECO:0000256" key="10">
    <source>
        <dbReference type="SAM" id="MobiDB-lite"/>
    </source>
</evidence>
<evidence type="ECO:0000256" key="8">
    <source>
        <dbReference type="ARBA" id="ARBA00048924"/>
    </source>
</evidence>
<comment type="catalytic activity">
    <reaction evidence="8 9">
        <text>L-2,4-diaminobutanoate + acetyl-CoA = (2S)-4-acetamido-2-aminobutanoate + CoA + H(+)</text>
        <dbReference type="Rhea" id="RHEA:16901"/>
        <dbReference type="ChEBI" id="CHEBI:15378"/>
        <dbReference type="ChEBI" id="CHEBI:57287"/>
        <dbReference type="ChEBI" id="CHEBI:57288"/>
        <dbReference type="ChEBI" id="CHEBI:58761"/>
        <dbReference type="ChEBI" id="CHEBI:58929"/>
        <dbReference type="EC" id="2.3.1.178"/>
    </reaction>
</comment>
<evidence type="ECO:0000313" key="13">
    <source>
        <dbReference type="Proteomes" id="UP001500956"/>
    </source>
</evidence>
<keyword evidence="6 9" id="KW-0808">Transferase</keyword>
<dbReference type="InterPro" id="IPR000182">
    <property type="entry name" value="GNAT_dom"/>
</dbReference>
<feature type="compositionally biased region" description="Polar residues" evidence="10">
    <location>
        <begin position="1"/>
        <end position="16"/>
    </location>
</feature>
<dbReference type="Gene3D" id="3.40.630.30">
    <property type="match status" value="1"/>
</dbReference>
<reference evidence="13" key="1">
    <citation type="journal article" date="2019" name="Int. J. Syst. Evol. Microbiol.">
        <title>The Global Catalogue of Microorganisms (GCM) 10K type strain sequencing project: providing services to taxonomists for standard genome sequencing and annotation.</title>
        <authorList>
            <consortium name="The Broad Institute Genomics Platform"/>
            <consortium name="The Broad Institute Genome Sequencing Center for Infectious Disease"/>
            <person name="Wu L."/>
            <person name="Ma J."/>
        </authorList>
    </citation>
    <scope>NUCLEOTIDE SEQUENCE [LARGE SCALE GENOMIC DNA]</scope>
    <source>
        <strain evidence="13">JCM 18063</strain>
    </source>
</reference>
<dbReference type="EC" id="2.3.1.178" evidence="4 9"/>
<feature type="domain" description="N-acetyltransferase" evidence="11">
    <location>
        <begin position="31"/>
        <end position="176"/>
    </location>
</feature>
<dbReference type="PROSITE" id="PS51186">
    <property type="entry name" value="GNAT"/>
    <property type="match status" value="1"/>
</dbReference>
<dbReference type="Proteomes" id="UP001500956">
    <property type="component" value="Unassembled WGS sequence"/>
</dbReference>
<evidence type="ECO:0000256" key="7">
    <source>
        <dbReference type="ARBA" id="ARBA00023315"/>
    </source>
</evidence>
<name>A0ABP8Y377_9MICO</name>
<evidence type="ECO:0000313" key="12">
    <source>
        <dbReference type="EMBL" id="GAA4720367.1"/>
    </source>
</evidence>
<evidence type="ECO:0000256" key="3">
    <source>
        <dbReference type="ARBA" id="ARBA00010712"/>
    </source>
</evidence>
<dbReference type="Pfam" id="PF00583">
    <property type="entry name" value="Acetyltransf_1"/>
    <property type="match status" value="1"/>
</dbReference>
<dbReference type="CDD" id="cd04301">
    <property type="entry name" value="NAT_SF"/>
    <property type="match status" value="1"/>
</dbReference>
<comment type="function">
    <text evidence="1 9">Catalyzes the acetylation of L-2,4-diaminobutyrate (DABA) to gamma-N-acetyl-alpha,gamma-diaminobutyric acid (ADABA) with acetyl coenzyme A.</text>
</comment>
<evidence type="ECO:0000259" key="11">
    <source>
        <dbReference type="PROSITE" id="PS51186"/>
    </source>
</evidence>
<evidence type="ECO:0000256" key="1">
    <source>
        <dbReference type="ARBA" id="ARBA00003741"/>
    </source>
</evidence>
<dbReference type="InterPro" id="IPR016181">
    <property type="entry name" value="Acyl_CoA_acyltransferase"/>
</dbReference>
<keyword evidence="7 9" id="KW-0012">Acyltransferase</keyword>
<accession>A0ABP8Y377</accession>
<dbReference type="InterPro" id="IPR012772">
    <property type="entry name" value="Ectoine_EctA"/>
</dbReference>
<evidence type="ECO:0000256" key="4">
    <source>
        <dbReference type="ARBA" id="ARBA00012355"/>
    </source>
</evidence>
<organism evidence="12 13">
    <name type="scientific">Isoptericola chiayiensis</name>
    <dbReference type="NCBI Taxonomy" id="579446"/>
    <lineage>
        <taxon>Bacteria</taxon>
        <taxon>Bacillati</taxon>
        <taxon>Actinomycetota</taxon>
        <taxon>Actinomycetes</taxon>
        <taxon>Micrococcales</taxon>
        <taxon>Promicromonosporaceae</taxon>
        <taxon>Isoptericola</taxon>
    </lineage>
</organism>
<dbReference type="NCBIfam" id="TIGR02406">
    <property type="entry name" value="ectoine_EctA"/>
    <property type="match status" value="1"/>
</dbReference>